<evidence type="ECO:0000259" key="1">
    <source>
        <dbReference type="Pfam" id="PF09350"/>
    </source>
</evidence>
<organism evidence="2 3">
    <name type="scientific">Virgibacillus natechei</name>
    <dbReference type="NCBI Taxonomy" id="1216297"/>
    <lineage>
        <taxon>Bacteria</taxon>
        <taxon>Bacillati</taxon>
        <taxon>Bacillota</taxon>
        <taxon>Bacilli</taxon>
        <taxon>Bacillales</taxon>
        <taxon>Bacillaceae</taxon>
        <taxon>Virgibacillus</taxon>
    </lineage>
</organism>
<dbReference type="Pfam" id="PF09350">
    <property type="entry name" value="DJC28_CD"/>
    <property type="match status" value="1"/>
</dbReference>
<dbReference type="Proteomes" id="UP001519345">
    <property type="component" value="Unassembled WGS sequence"/>
</dbReference>
<dbReference type="InterPro" id="IPR052573">
    <property type="entry name" value="DnaJ_C_subfamily_28"/>
</dbReference>
<proteinExistence type="predicted"/>
<keyword evidence="3" id="KW-1185">Reference proteome</keyword>
<gene>
    <name evidence="2" type="ORF">J2Z83_002048</name>
</gene>
<sequence length="116" mass="13613">MYIFVEEKIKKSIDNGEFEDLPGKGKPLNLQEDFQGLPPEFRMGYKILKNAGYITEEADKNKSDVTVDDLLKSATGNEEKNEVQNKLEFETFVRKRKLHKNKKFSTYAKQIYRKLF</sequence>
<name>A0ABS4IG63_9BACI</name>
<dbReference type="InterPro" id="IPR018961">
    <property type="entry name" value="DnaJ_homolog_subfam-C_membr-28"/>
</dbReference>
<reference evidence="2 3" key="1">
    <citation type="submission" date="2021-03" db="EMBL/GenBank/DDBJ databases">
        <title>Genomic Encyclopedia of Type Strains, Phase IV (KMG-IV): sequencing the most valuable type-strain genomes for metagenomic binning, comparative biology and taxonomic classification.</title>
        <authorList>
            <person name="Goeker M."/>
        </authorList>
    </citation>
    <scope>NUCLEOTIDE SEQUENCE [LARGE SCALE GENOMIC DNA]</scope>
    <source>
        <strain evidence="2 3">DSM 25609</strain>
    </source>
</reference>
<feature type="domain" description="DnaJ homologue subfamily C member 28 conserved" evidence="1">
    <location>
        <begin position="4"/>
        <end position="71"/>
    </location>
</feature>
<accession>A0ABS4IG63</accession>
<comment type="caution">
    <text evidence="2">The sequence shown here is derived from an EMBL/GenBank/DDBJ whole genome shotgun (WGS) entry which is preliminary data.</text>
</comment>
<dbReference type="EMBL" id="JAGGKX010000009">
    <property type="protein sequence ID" value="MBP1969940.1"/>
    <property type="molecule type" value="Genomic_DNA"/>
</dbReference>
<dbReference type="RefSeq" id="WP_209463103.1">
    <property type="nucleotide sequence ID" value="NZ_CP110224.1"/>
</dbReference>
<dbReference type="PANTHER" id="PTHR39158">
    <property type="entry name" value="OS08G0560600 PROTEIN"/>
    <property type="match status" value="1"/>
</dbReference>
<evidence type="ECO:0000313" key="2">
    <source>
        <dbReference type="EMBL" id="MBP1969940.1"/>
    </source>
</evidence>
<evidence type="ECO:0000313" key="3">
    <source>
        <dbReference type="Proteomes" id="UP001519345"/>
    </source>
</evidence>
<dbReference type="PANTHER" id="PTHR39158:SF1">
    <property type="entry name" value="DNAJ HOMOLOG SUBFAMILY C MEMBER 28"/>
    <property type="match status" value="1"/>
</dbReference>
<protein>
    <recommendedName>
        <fullName evidence="1">DnaJ homologue subfamily C member 28 conserved domain-containing protein</fullName>
    </recommendedName>
</protein>